<sequence length="94" mass="9869">MALPSIVVLCSACSGFIAGKPAPTDLAQALSVGAGLPAMRPQRLPFNQKATSAADTTSRTRHCQPQPECPSTEPFFVLGFAPENFPPGQQDAEK</sequence>
<dbReference type="Proteomes" id="UP000256503">
    <property type="component" value="Chromosome"/>
</dbReference>
<dbReference type="EMBL" id="CP031146">
    <property type="protein sequence ID" value="AXM96094.1"/>
    <property type="molecule type" value="Genomic_DNA"/>
</dbReference>
<evidence type="ECO:0000256" key="1">
    <source>
        <dbReference type="SAM" id="MobiDB-lite"/>
    </source>
</evidence>
<gene>
    <name evidence="2" type="ORF">DVB73_10040</name>
</gene>
<protein>
    <submittedName>
        <fullName evidence="2">Uncharacterized protein</fullName>
    </submittedName>
</protein>
<evidence type="ECO:0000313" key="3">
    <source>
        <dbReference type="Proteomes" id="UP000256503"/>
    </source>
</evidence>
<dbReference type="AlphaFoldDB" id="A0AAD0QXK8"/>
<name>A0AAD0QXK8_PSEDL</name>
<accession>A0AAD0QXK8</accession>
<proteinExistence type="predicted"/>
<organism evidence="2 3">
    <name type="scientific">Pseudomonas plecoglossicida</name>
    <dbReference type="NCBI Taxonomy" id="70775"/>
    <lineage>
        <taxon>Bacteria</taxon>
        <taxon>Pseudomonadati</taxon>
        <taxon>Pseudomonadota</taxon>
        <taxon>Gammaproteobacteria</taxon>
        <taxon>Pseudomonadales</taxon>
        <taxon>Pseudomonadaceae</taxon>
        <taxon>Pseudomonas</taxon>
    </lineage>
</organism>
<evidence type="ECO:0000313" key="2">
    <source>
        <dbReference type="EMBL" id="AXM96094.1"/>
    </source>
</evidence>
<reference evidence="2 3" key="1">
    <citation type="submission" date="2018-07" db="EMBL/GenBank/DDBJ databases">
        <title>Complete genome sequence of a Pseudomonas plecoglossicida strain pathogenic to the marine fish, Larimichthys crocea.</title>
        <authorList>
            <person name="Tao Z."/>
        </authorList>
    </citation>
    <scope>NUCLEOTIDE SEQUENCE [LARGE SCALE GENOMIC DNA]</scope>
    <source>
        <strain evidence="2 3">XSDHY-P</strain>
    </source>
</reference>
<feature type="region of interest" description="Disordered" evidence="1">
    <location>
        <begin position="41"/>
        <end position="68"/>
    </location>
</feature>